<evidence type="ECO:0000256" key="4">
    <source>
        <dbReference type="ARBA" id="ARBA00022989"/>
    </source>
</evidence>
<organism evidence="7 8">
    <name type="scientific">Zalerion maritima</name>
    <dbReference type="NCBI Taxonomy" id="339359"/>
    <lineage>
        <taxon>Eukaryota</taxon>
        <taxon>Fungi</taxon>
        <taxon>Dikarya</taxon>
        <taxon>Ascomycota</taxon>
        <taxon>Pezizomycotina</taxon>
        <taxon>Sordariomycetes</taxon>
        <taxon>Lulworthiomycetidae</taxon>
        <taxon>Lulworthiales</taxon>
        <taxon>Lulworthiaceae</taxon>
        <taxon>Zalerion</taxon>
    </lineage>
</organism>
<evidence type="ECO:0000313" key="8">
    <source>
        <dbReference type="Proteomes" id="UP001201980"/>
    </source>
</evidence>
<comment type="similarity">
    <text evidence="2 6">Belongs to the peroxisomal membrane protein PXMP2/4 family.</text>
</comment>
<dbReference type="InterPro" id="IPR007248">
    <property type="entry name" value="Mpv17_PMP22"/>
</dbReference>
<evidence type="ECO:0000256" key="6">
    <source>
        <dbReference type="RuleBase" id="RU363053"/>
    </source>
</evidence>
<protein>
    <submittedName>
        <fullName evidence="7">Uncharacterized protein</fullName>
    </submittedName>
</protein>
<feature type="transmembrane region" description="Helical" evidence="6">
    <location>
        <begin position="191"/>
        <end position="213"/>
    </location>
</feature>
<keyword evidence="5 6" id="KW-0472">Membrane</keyword>
<keyword evidence="8" id="KW-1185">Reference proteome</keyword>
<dbReference type="EMBL" id="JAKWBI020000042">
    <property type="protein sequence ID" value="KAJ2904903.1"/>
    <property type="molecule type" value="Genomic_DNA"/>
</dbReference>
<sequence length="242" mass="26949">MTTETQEKIAKTAAEAEKPGMLPSWVVATLQTAILSAISNLMAQGLASYKHSRPFAIDWVPIFQFFVFACLNTPINFAWQLFLEDTFPSYPEQPKPKKKEGEKDVAPAPEPKLSVLHTIIKTVMDQTLGAVINTFLFAFYTYSIQQAMAHRFADPFYAKPEGSLSFLLSGKAVDYSRINWNDILEVVSQKLWPLIFAGWKLWPAVSIVNFAFVKTVEMRNLVGALAGVGWGVYVSLFAAGES</sequence>
<dbReference type="PANTHER" id="PTHR11266">
    <property type="entry name" value="PEROXISOMAL MEMBRANE PROTEIN 2, PXMP2 MPV17"/>
    <property type="match status" value="1"/>
</dbReference>
<gene>
    <name evidence="7" type="ORF">MKZ38_006944</name>
</gene>
<dbReference type="Pfam" id="PF04117">
    <property type="entry name" value="Mpv17_PMP22"/>
    <property type="match status" value="1"/>
</dbReference>
<feature type="transmembrane region" description="Helical" evidence="6">
    <location>
        <begin position="220"/>
        <end position="239"/>
    </location>
</feature>
<evidence type="ECO:0000256" key="3">
    <source>
        <dbReference type="ARBA" id="ARBA00022692"/>
    </source>
</evidence>
<dbReference type="GO" id="GO:0005778">
    <property type="term" value="C:peroxisomal membrane"/>
    <property type="evidence" value="ECO:0007669"/>
    <property type="project" value="TreeGrafter"/>
</dbReference>
<comment type="caution">
    <text evidence="7">The sequence shown here is derived from an EMBL/GenBank/DDBJ whole genome shotgun (WGS) entry which is preliminary data.</text>
</comment>
<evidence type="ECO:0000256" key="5">
    <source>
        <dbReference type="ARBA" id="ARBA00023136"/>
    </source>
</evidence>
<evidence type="ECO:0000256" key="2">
    <source>
        <dbReference type="ARBA" id="ARBA00006824"/>
    </source>
</evidence>
<keyword evidence="4 6" id="KW-1133">Transmembrane helix</keyword>
<name>A0AAD5S380_9PEZI</name>
<dbReference type="Proteomes" id="UP001201980">
    <property type="component" value="Unassembled WGS sequence"/>
</dbReference>
<evidence type="ECO:0000256" key="1">
    <source>
        <dbReference type="ARBA" id="ARBA00004141"/>
    </source>
</evidence>
<accession>A0AAD5S380</accession>
<feature type="transmembrane region" description="Helical" evidence="6">
    <location>
        <begin position="55"/>
        <end position="79"/>
    </location>
</feature>
<feature type="transmembrane region" description="Helical" evidence="6">
    <location>
        <begin position="25"/>
        <end position="43"/>
    </location>
</feature>
<reference evidence="7" key="1">
    <citation type="submission" date="2022-07" db="EMBL/GenBank/DDBJ databases">
        <title>Draft genome sequence of Zalerion maritima ATCC 34329, a (micro)plastics degrading marine fungus.</title>
        <authorList>
            <person name="Paco A."/>
            <person name="Goncalves M.F.M."/>
            <person name="Rocha-Santos T.A.P."/>
            <person name="Alves A."/>
        </authorList>
    </citation>
    <scope>NUCLEOTIDE SEQUENCE</scope>
    <source>
        <strain evidence="7">ATCC 34329</strain>
    </source>
</reference>
<evidence type="ECO:0000313" key="7">
    <source>
        <dbReference type="EMBL" id="KAJ2904903.1"/>
    </source>
</evidence>
<comment type="subcellular location">
    <subcellularLocation>
        <location evidence="1">Membrane</location>
        <topology evidence="1">Multi-pass membrane protein</topology>
    </subcellularLocation>
</comment>
<keyword evidence="3 6" id="KW-0812">Transmembrane</keyword>
<dbReference type="PANTHER" id="PTHR11266:SF80">
    <property type="entry name" value="PEROXISOMAL MEMBRANE PROTEIN 2"/>
    <property type="match status" value="1"/>
</dbReference>
<proteinExistence type="inferred from homology"/>
<dbReference type="AlphaFoldDB" id="A0AAD5S380"/>